<name>A0ABZ2LZW4_9BACT</name>
<gene>
    <name evidence="7" type="ORF">LZC94_03925</name>
</gene>
<evidence type="ECO:0000313" key="7">
    <source>
        <dbReference type="EMBL" id="WXB16428.1"/>
    </source>
</evidence>
<evidence type="ECO:0000256" key="3">
    <source>
        <dbReference type="ARBA" id="ARBA00022553"/>
    </source>
</evidence>
<dbReference type="SUPFAM" id="SSF54675">
    <property type="entry name" value="Nicotinate/Quinolinate PRTase N-terminal domain-like"/>
    <property type="match status" value="1"/>
</dbReference>
<organism evidence="7 8">
    <name type="scientific">Pendulispora albinea</name>
    <dbReference type="NCBI Taxonomy" id="2741071"/>
    <lineage>
        <taxon>Bacteria</taxon>
        <taxon>Pseudomonadati</taxon>
        <taxon>Myxococcota</taxon>
        <taxon>Myxococcia</taxon>
        <taxon>Myxococcales</taxon>
        <taxon>Sorangiineae</taxon>
        <taxon>Pendulisporaceae</taxon>
        <taxon>Pendulispora</taxon>
    </lineage>
</organism>
<keyword evidence="7" id="KW-0808">Transferase</keyword>
<comment type="pathway">
    <text evidence="1">Cofactor biosynthesis; NAD(+) biosynthesis; nicotinate D-ribonucleotide from nicotinate: step 1/1.</text>
</comment>
<keyword evidence="3" id="KW-0597">Phosphoprotein</keyword>
<evidence type="ECO:0000256" key="4">
    <source>
        <dbReference type="ARBA" id="ARBA00022598"/>
    </source>
</evidence>
<dbReference type="EC" id="6.3.4.21" evidence="2"/>
<protein>
    <recommendedName>
        <fullName evidence="2">nicotinate phosphoribosyltransferase</fullName>
        <ecNumber evidence="2">6.3.4.21</ecNumber>
    </recommendedName>
</protein>
<dbReference type="GO" id="GO:0016757">
    <property type="term" value="F:glycosyltransferase activity"/>
    <property type="evidence" value="ECO:0007669"/>
    <property type="project" value="UniProtKB-KW"/>
</dbReference>
<sequence length="488" mass="53433">MSLLRTDGYKFSMAEAGWPLRQETFYYAQRKGGAAILPFDVETELQKLMPMPTDDDYAYLAAHEYEMGAGFKAAVLFRNQVVVRALPKGTWFLPREPVFSVTGPSALVSWLEPLALHLHYRIQLASLALTEPSALAAEVGTVTCEEQKDIVLSTLDSVGVRAPKVMVDSEAYFERVRATAANLVRIVGDPARIFEVGLRAATCVKQHELALQACKAAGIRRTSHVWAAARLDMIPVGTMGHEHVQRFGSDEAAFRAMRDRRPGRSSYLLDTFDTIRSGIPAAFRLMGEEGYQRRGDSIRYDSGDKEMQYRYAAQEARKRGIRTVQILEDGFDAAQTEKFEVLRREVGWTPEEQFYGYGGYLIAKPSGTSLVRDRVAAVYKLSQTATSPTMKFGDDSGIGKESIPGNPVVFRRRSGDGPRGVIGQAGEPPPQGYEQLTGGDVDPPRSIGALDAPPSGRGALDVALSDATQALAAKLHVARKALVAETSP</sequence>
<dbReference type="SUPFAM" id="SSF51690">
    <property type="entry name" value="Nicotinate/Quinolinate PRTase C-terminal domain-like"/>
    <property type="match status" value="1"/>
</dbReference>
<dbReference type="PANTHER" id="PTHR11098">
    <property type="entry name" value="NICOTINATE PHOSPHORIBOSYLTRANSFERASE"/>
    <property type="match status" value="1"/>
</dbReference>
<keyword evidence="7" id="KW-0328">Glycosyltransferase</keyword>
<dbReference type="InterPro" id="IPR036068">
    <property type="entry name" value="Nicotinate_pribotase-like_C"/>
</dbReference>
<evidence type="ECO:0000256" key="5">
    <source>
        <dbReference type="ARBA" id="ARBA00022642"/>
    </source>
</evidence>
<dbReference type="Gene3D" id="3.20.140.10">
    <property type="entry name" value="nicotinate phosphoribosyltransferase"/>
    <property type="match status" value="1"/>
</dbReference>
<dbReference type="EMBL" id="CP089984">
    <property type="protein sequence ID" value="WXB16428.1"/>
    <property type="molecule type" value="Genomic_DNA"/>
</dbReference>
<proteinExistence type="predicted"/>
<dbReference type="InterPro" id="IPR007229">
    <property type="entry name" value="Nic_PRibTrfase-Fam"/>
</dbReference>
<dbReference type="RefSeq" id="WP_394826055.1">
    <property type="nucleotide sequence ID" value="NZ_CP089984.1"/>
</dbReference>
<keyword evidence="8" id="KW-1185">Reference proteome</keyword>
<reference evidence="7 8" key="1">
    <citation type="submission" date="2021-12" db="EMBL/GenBank/DDBJ databases">
        <title>Discovery of the Pendulisporaceae a myxobacterial family with distinct sporulation behavior and unique specialized metabolism.</title>
        <authorList>
            <person name="Garcia R."/>
            <person name="Popoff A."/>
            <person name="Bader C.D."/>
            <person name="Loehr J."/>
            <person name="Walesch S."/>
            <person name="Walt C."/>
            <person name="Boldt J."/>
            <person name="Bunk B."/>
            <person name="Haeckl F.J.F.P.J."/>
            <person name="Gunesch A.P."/>
            <person name="Birkelbach J."/>
            <person name="Nuebel U."/>
            <person name="Pietschmann T."/>
            <person name="Bach T."/>
            <person name="Mueller R."/>
        </authorList>
    </citation>
    <scope>NUCLEOTIDE SEQUENCE [LARGE SCALE GENOMIC DNA]</scope>
    <source>
        <strain evidence="7 8">MSr11954</strain>
    </source>
</reference>
<feature type="region of interest" description="Disordered" evidence="6">
    <location>
        <begin position="417"/>
        <end position="454"/>
    </location>
</feature>
<keyword evidence="4" id="KW-0436">Ligase</keyword>
<evidence type="ECO:0000313" key="8">
    <source>
        <dbReference type="Proteomes" id="UP001370348"/>
    </source>
</evidence>
<accession>A0ABZ2LZW4</accession>
<evidence type="ECO:0000256" key="1">
    <source>
        <dbReference type="ARBA" id="ARBA00004952"/>
    </source>
</evidence>
<dbReference type="PANTHER" id="PTHR11098:SF1">
    <property type="entry name" value="NICOTINATE PHOSPHORIBOSYLTRANSFERASE"/>
    <property type="match status" value="1"/>
</dbReference>
<dbReference type="Proteomes" id="UP001370348">
    <property type="component" value="Chromosome"/>
</dbReference>
<keyword evidence="5" id="KW-0662">Pyridine nucleotide biosynthesis</keyword>
<evidence type="ECO:0000256" key="2">
    <source>
        <dbReference type="ARBA" id="ARBA00013236"/>
    </source>
</evidence>
<evidence type="ECO:0000256" key="6">
    <source>
        <dbReference type="SAM" id="MobiDB-lite"/>
    </source>
</evidence>